<keyword evidence="2 5" id="KW-0812">Transmembrane</keyword>
<dbReference type="InterPro" id="IPR010096">
    <property type="entry name" value="NADH-Q_OxRdtase_suN/2"/>
</dbReference>
<evidence type="ECO:0000256" key="1">
    <source>
        <dbReference type="ARBA" id="ARBA00004141"/>
    </source>
</evidence>
<evidence type="ECO:0000256" key="2">
    <source>
        <dbReference type="ARBA" id="ARBA00022692"/>
    </source>
</evidence>
<feature type="transmembrane region" description="Helical" evidence="5">
    <location>
        <begin position="419"/>
        <end position="440"/>
    </location>
</feature>
<geneLocation type="mitochondrion" evidence="7"/>
<evidence type="ECO:0000256" key="5">
    <source>
        <dbReference type="SAM" id="Phobius"/>
    </source>
</evidence>
<feature type="domain" description="NADH:quinone oxidoreductase/Mrp antiporter transmembrane" evidence="6">
    <location>
        <begin position="130"/>
        <end position="432"/>
    </location>
</feature>
<feature type="transmembrane region" description="Helical" evidence="5">
    <location>
        <begin position="249"/>
        <end position="274"/>
    </location>
</feature>
<name>A0A1Z1XBD8_9RHOD</name>
<reference evidence="7" key="1">
    <citation type="submission" date="2016-11" db="EMBL/GenBank/DDBJ databases">
        <title>Complete Mitochondrail Genome of Compsopogon caeruleus.</title>
        <authorList>
            <person name="Nan F."/>
            <person name="Xie S."/>
            <person name="Feng J."/>
        </authorList>
    </citation>
    <scope>NUCLEOTIDE SEQUENCE</scope>
</reference>
<feature type="transmembrane region" description="Helical" evidence="5">
    <location>
        <begin position="378"/>
        <end position="399"/>
    </location>
</feature>
<dbReference type="GO" id="GO:0016020">
    <property type="term" value="C:membrane"/>
    <property type="evidence" value="ECO:0007669"/>
    <property type="project" value="UniProtKB-SubCell"/>
</dbReference>
<evidence type="ECO:0000313" key="7">
    <source>
        <dbReference type="EMBL" id="ARX96182.1"/>
    </source>
</evidence>
<proteinExistence type="inferred from homology"/>
<evidence type="ECO:0000256" key="4">
    <source>
        <dbReference type="ARBA" id="ARBA00023136"/>
    </source>
</evidence>
<feature type="transmembrane region" description="Helical" evidence="5">
    <location>
        <begin position="134"/>
        <end position="153"/>
    </location>
</feature>
<dbReference type="HAMAP" id="MF_00445">
    <property type="entry name" value="NDH1_NuoN_1"/>
    <property type="match status" value="1"/>
</dbReference>
<dbReference type="RefSeq" id="YP_009402822.1">
    <property type="nucleotide sequence ID" value="NC_035351.1"/>
</dbReference>
<feature type="transmembrane region" description="Helical" evidence="5">
    <location>
        <begin position="205"/>
        <end position="228"/>
    </location>
</feature>
<sequence length="493" mass="56294">MLNTFDTFLLFPELFLLIASLILLVFGVLISNQRIKGFPLIDLTLGKLTLFASFMTILLILNNPFITISLMNDLFIHDKLSIGIKFILVNVFCLILLLSLFYLKKEKINIFEYWTLLLLSLLAMFCLVSSCDLLALYLCIEFQSLIFYILASLRRTSEFSTEAGLKYFILGAFSSAILLFGFSLIYGVTGLTHLRDFNILFASNFYVYTNVFNALSLGLLCVLIALLFKLSASPFHIWSPDVYEGTLTNVTAFFSLMPKIVITSVFIRIFFYGFQTFSLLWQKILVFSIVLSLIFGTFGALKQSKWKRFLAFSSISHIGFILIGLLVNTYNGNEACFFYIIIYIIMTLNMFSIIIGLRQKIYKNDYQNRFFSGFSMLIKLNPAVSLSLVICLFSMGGIPPLVGFLAKMLILLESVNANLVTLTLFTILISCISCFYYLRIVKSICFEETTTWPVYLTIEKSLSYICFSTSFFLLYLGLDPSLVYTFIQFFISY</sequence>
<dbReference type="GO" id="GO:0042773">
    <property type="term" value="P:ATP synthesis coupled electron transport"/>
    <property type="evidence" value="ECO:0007669"/>
    <property type="project" value="InterPro"/>
</dbReference>
<accession>A0A1Z1XBD8</accession>
<gene>
    <name evidence="7" type="primary">nad2</name>
</gene>
<feature type="transmembrane region" description="Helical" evidence="5">
    <location>
        <begin position="308"/>
        <end position="331"/>
    </location>
</feature>
<dbReference type="NCBIfam" id="TIGR01770">
    <property type="entry name" value="NDH_I_N"/>
    <property type="match status" value="1"/>
</dbReference>
<feature type="transmembrane region" description="Helical" evidence="5">
    <location>
        <begin position="337"/>
        <end position="357"/>
    </location>
</feature>
<feature type="transmembrane region" description="Helical" evidence="5">
    <location>
        <begin position="165"/>
        <end position="185"/>
    </location>
</feature>
<feature type="transmembrane region" description="Helical" evidence="5">
    <location>
        <begin position="14"/>
        <end position="31"/>
    </location>
</feature>
<feature type="transmembrane region" description="Helical" evidence="5">
    <location>
        <begin position="461"/>
        <end position="478"/>
    </location>
</feature>
<feature type="transmembrane region" description="Helical" evidence="5">
    <location>
        <begin position="110"/>
        <end position="128"/>
    </location>
</feature>
<dbReference type="GO" id="GO:0008137">
    <property type="term" value="F:NADH dehydrogenase (ubiquinone) activity"/>
    <property type="evidence" value="ECO:0007669"/>
    <property type="project" value="InterPro"/>
</dbReference>
<dbReference type="GeneID" id="33366890"/>
<dbReference type="EMBL" id="KY083068">
    <property type="protein sequence ID" value="ARX96182.1"/>
    <property type="molecule type" value="Genomic_DNA"/>
</dbReference>
<dbReference type="PANTHER" id="PTHR22773">
    <property type="entry name" value="NADH DEHYDROGENASE"/>
    <property type="match status" value="1"/>
</dbReference>
<feature type="transmembrane region" description="Helical" evidence="5">
    <location>
        <begin position="82"/>
        <end position="103"/>
    </location>
</feature>
<evidence type="ECO:0000256" key="3">
    <source>
        <dbReference type="ARBA" id="ARBA00022989"/>
    </source>
</evidence>
<dbReference type="InterPro" id="IPR001750">
    <property type="entry name" value="ND/Mrp_TM"/>
</dbReference>
<feature type="transmembrane region" description="Helical" evidence="5">
    <location>
        <begin position="43"/>
        <end position="62"/>
    </location>
</feature>
<keyword evidence="4 5" id="KW-0472">Membrane</keyword>
<keyword evidence="3 5" id="KW-1133">Transmembrane helix</keyword>
<protein>
    <submittedName>
        <fullName evidence="7">NADH dehydrogenase subunit 2</fullName>
    </submittedName>
</protein>
<feature type="transmembrane region" description="Helical" evidence="5">
    <location>
        <begin position="280"/>
        <end position="301"/>
    </location>
</feature>
<dbReference type="AlphaFoldDB" id="A0A1Z1XBD8"/>
<keyword evidence="7" id="KW-0496">Mitochondrion</keyword>
<dbReference type="Pfam" id="PF00361">
    <property type="entry name" value="Proton_antipo_M"/>
    <property type="match status" value="1"/>
</dbReference>
<organism evidence="7">
    <name type="scientific">Compsopogon caeruleus</name>
    <dbReference type="NCBI Taxonomy" id="31354"/>
    <lineage>
        <taxon>Eukaryota</taxon>
        <taxon>Rhodophyta</taxon>
        <taxon>Compsopogonophyceae</taxon>
        <taxon>Compsopogonales</taxon>
        <taxon>Compsopogonaceae</taxon>
        <taxon>Compsopogon</taxon>
    </lineage>
</organism>
<comment type="subcellular location">
    <subcellularLocation>
        <location evidence="1">Membrane</location>
        <topology evidence="1">Multi-pass membrane protein</topology>
    </subcellularLocation>
</comment>
<evidence type="ECO:0000259" key="6">
    <source>
        <dbReference type="Pfam" id="PF00361"/>
    </source>
</evidence>